<dbReference type="Proteomes" id="UP001060085">
    <property type="component" value="Linkage Group LG02"/>
</dbReference>
<evidence type="ECO:0000313" key="2">
    <source>
        <dbReference type="Proteomes" id="UP001060085"/>
    </source>
</evidence>
<gene>
    <name evidence="1" type="ORF">M9H77_09281</name>
</gene>
<evidence type="ECO:0000313" key="1">
    <source>
        <dbReference type="EMBL" id="KAI5678331.1"/>
    </source>
</evidence>
<proteinExistence type="predicted"/>
<name>A0ACC0C072_CATRO</name>
<sequence>MTLRWPFFSSECNQVLYTAVCMNDDEDMELLWDVQPQFMAVGIQVHVNFQPVQHATDGIYNQSDSIGDDVSQSQSHAFDDRIQIQPELALQRQLSPEILHVKNVMEMVAGNKPEIVHRAAAVADSLDPTSDVDVDKSGGPDNTDMGEEADIGKDIPEDVFQTAEIASLTIPRYTGFSTDSSSQTLPDIMSYKFKMSFQGHISMIWQLNVTTSVLTSGMNQRRTYAEK</sequence>
<accession>A0ACC0C072</accession>
<organism evidence="1 2">
    <name type="scientific">Catharanthus roseus</name>
    <name type="common">Madagascar periwinkle</name>
    <name type="synonym">Vinca rosea</name>
    <dbReference type="NCBI Taxonomy" id="4058"/>
    <lineage>
        <taxon>Eukaryota</taxon>
        <taxon>Viridiplantae</taxon>
        <taxon>Streptophyta</taxon>
        <taxon>Embryophyta</taxon>
        <taxon>Tracheophyta</taxon>
        <taxon>Spermatophyta</taxon>
        <taxon>Magnoliopsida</taxon>
        <taxon>eudicotyledons</taxon>
        <taxon>Gunneridae</taxon>
        <taxon>Pentapetalae</taxon>
        <taxon>asterids</taxon>
        <taxon>lamiids</taxon>
        <taxon>Gentianales</taxon>
        <taxon>Apocynaceae</taxon>
        <taxon>Rauvolfioideae</taxon>
        <taxon>Vinceae</taxon>
        <taxon>Catharanthinae</taxon>
        <taxon>Catharanthus</taxon>
    </lineage>
</organism>
<dbReference type="EMBL" id="CM044702">
    <property type="protein sequence ID" value="KAI5678331.1"/>
    <property type="molecule type" value="Genomic_DNA"/>
</dbReference>
<reference evidence="2" key="1">
    <citation type="journal article" date="2023" name="Nat. Plants">
        <title>Single-cell RNA sequencing provides a high-resolution roadmap for understanding the multicellular compartmentation of specialized metabolism.</title>
        <authorList>
            <person name="Sun S."/>
            <person name="Shen X."/>
            <person name="Li Y."/>
            <person name="Li Y."/>
            <person name="Wang S."/>
            <person name="Li R."/>
            <person name="Zhang H."/>
            <person name="Shen G."/>
            <person name="Guo B."/>
            <person name="Wei J."/>
            <person name="Xu J."/>
            <person name="St-Pierre B."/>
            <person name="Chen S."/>
            <person name="Sun C."/>
        </authorList>
    </citation>
    <scope>NUCLEOTIDE SEQUENCE [LARGE SCALE GENOMIC DNA]</scope>
</reference>
<protein>
    <submittedName>
        <fullName evidence="1">Uncharacterized protein</fullName>
    </submittedName>
</protein>
<comment type="caution">
    <text evidence="1">The sequence shown here is derived from an EMBL/GenBank/DDBJ whole genome shotgun (WGS) entry which is preliminary data.</text>
</comment>
<keyword evidence="2" id="KW-1185">Reference proteome</keyword>